<dbReference type="GeneID" id="68919546"/>
<evidence type="ECO:0000313" key="2">
    <source>
        <dbReference type="Proteomes" id="UP000008549"/>
    </source>
</evidence>
<dbReference type="CTD" id="68919546"/>
<dbReference type="AlphaFoldDB" id="B6IGT7"/>
<organism evidence="1 2">
    <name type="scientific">Caenorhabditis briggsae</name>
    <dbReference type="NCBI Taxonomy" id="6238"/>
    <lineage>
        <taxon>Eukaryota</taxon>
        <taxon>Metazoa</taxon>
        <taxon>Ecdysozoa</taxon>
        <taxon>Nematoda</taxon>
        <taxon>Chromadorea</taxon>
        <taxon>Rhabditida</taxon>
        <taxon>Rhabditina</taxon>
        <taxon>Rhabditomorpha</taxon>
        <taxon>Rhabditoidea</taxon>
        <taxon>Rhabditidae</taxon>
        <taxon>Peloderinae</taxon>
        <taxon>Caenorhabditis</taxon>
    </lineage>
</organism>
<sequence>MFSCDDVFNFINNLPPPTSEYESTNRRICETIAYDVHHLFVDLSWKTAIFRIEFRILKKNLDAKKTKRTNVIRKYETQKTVIF</sequence>
<evidence type="ECO:0000313" key="1">
    <source>
        <dbReference type="EMBL" id="CAR99117.1"/>
    </source>
</evidence>
<dbReference type="WormBase" id="CBG28098">
    <property type="protein sequence ID" value="CBP30577"/>
    <property type="gene ID" value="WBGene00089512"/>
</dbReference>
<reference evidence="1 2" key="1">
    <citation type="journal article" date="2003" name="PLoS Biol.">
        <title>The genome sequence of Caenorhabditis briggsae: a platform for comparative genomics.</title>
        <authorList>
            <person name="Stein L.D."/>
            <person name="Bao Z."/>
            <person name="Blasiar D."/>
            <person name="Blumenthal T."/>
            <person name="Brent M.R."/>
            <person name="Chen N."/>
            <person name="Chinwalla A."/>
            <person name="Clarke L."/>
            <person name="Clee C."/>
            <person name="Coghlan A."/>
            <person name="Coulson A."/>
            <person name="D'Eustachio P."/>
            <person name="Fitch D.H."/>
            <person name="Fulton L.A."/>
            <person name="Fulton R.E."/>
            <person name="Griffiths-Jones S."/>
            <person name="Harris T.W."/>
            <person name="Hillier L.W."/>
            <person name="Kamath R."/>
            <person name="Kuwabara P.E."/>
            <person name="Mardis E.R."/>
            <person name="Marra M.A."/>
            <person name="Miner T.L."/>
            <person name="Minx P."/>
            <person name="Mullikin J.C."/>
            <person name="Plumb R.W."/>
            <person name="Rogers J."/>
            <person name="Schein J.E."/>
            <person name="Sohrmann M."/>
            <person name="Spieth J."/>
            <person name="Stajich J.E."/>
            <person name="Wei C."/>
            <person name="Willey D."/>
            <person name="Wilson R.K."/>
            <person name="Durbin R."/>
            <person name="Waterston R.H."/>
        </authorList>
    </citation>
    <scope>NUCLEOTIDE SEQUENCE [LARGE SCALE GENOMIC DNA]</scope>
    <source>
        <strain evidence="1 2">AF16</strain>
    </source>
</reference>
<proteinExistence type="predicted"/>
<dbReference type="RefSeq" id="XP_045098684.1">
    <property type="nucleotide sequence ID" value="XM_045240635.1"/>
</dbReference>
<dbReference type="KEGG" id="cbr:CBG_28098"/>
<reference evidence="1 2" key="2">
    <citation type="journal article" date="2011" name="PLoS Genet.">
        <title>Caenorhabditis briggsae recombinant inbred line genotypes reveal inter-strain incompatibility and the evolution of recombination.</title>
        <authorList>
            <person name="Ross J.A."/>
            <person name="Koboldt D.C."/>
            <person name="Staisch J.E."/>
            <person name="Chamberlin H.M."/>
            <person name="Gupta B.P."/>
            <person name="Miller R.D."/>
            <person name="Baird S.E."/>
            <person name="Haag E.S."/>
        </authorList>
    </citation>
    <scope>NUCLEOTIDE SEQUENCE [LARGE SCALE GENOMIC DNA]</scope>
    <source>
        <strain evidence="1 2">AF16</strain>
    </source>
</reference>
<gene>
    <name evidence="1 3" type="ORF">CBG28098</name>
    <name evidence="1" type="ORF">CBG_28098</name>
</gene>
<keyword evidence="2" id="KW-1185">Reference proteome</keyword>
<protein>
    <submittedName>
        <fullName evidence="1">Protein CBG28098</fullName>
    </submittedName>
</protein>
<name>B6IGT7_CAEBR</name>
<dbReference type="Proteomes" id="UP000008549">
    <property type="component" value="Unassembled WGS sequence"/>
</dbReference>
<accession>B6IGT7</accession>
<dbReference type="InParanoid" id="B6IGT7"/>
<dbReference type="HOGENOM" id="CLU_2544633_0_0_1"/>
<evidence type="ECO:0000313" key="3">
    <source>
        <dbReference type="WormBase" id="CBG28098"/>
    </source>
</evidence>
<dbReference type="EMBL" id="HE601041">
    <property type="protein sequence ID" value="CAR99117.1"/>
    <property type="molecule type" value="Genomic_DNA"/>
</dbReference>